<dbReference type="InterPro" id="IPR010998">
    <property type="entry name" value="Integrase_recombinase_N"/>
</dbReference>
<dbReference type="Proteomes" id="UP001499987">
    <property type="component" value="Unassembled WGS sequence"/>
</dbReference>
<gene>
    <name evidence="7" type="ORF">GCM10009663_50510</name>
</gene>
<accession>A0ABN1TU12</accession>
<dbReference type="PROSITE" id="PS51900">
    <property type="entry name" value="CB"/>
    <property type="match status" value="1"/>
</dbReference>
<dbReference type="InterPro" id="IPR050090">
    <property type="entry name" value="Tyrosine_recombinase_XerCD"/>
</dbReference>
<evidence type="ECO:0000313" key="7">
    <source>
        <dbReference type="EMBL" id="GAA1101742.1"/>
    </source>
</evidence>
<dbReference type="Gene3D" id="1.10.443.10">
    <property type="entry name" value="Intergrase catalytic core"/>
    <property type="match status" value="1"/>
</dbReference>
<name>A0ABN1TU12_9ACTN</name>
<dbReference type="Pfam" id="PF00589">
    <property type="entry name" value="Phage_integrase"/>
    <property type="match status" value="1"/>
</dbReference>
<dbReference type="InterPro" id="IPR002104">
    <property type="entry name" value="Integrase_catalytic"/>
</dbReference>
<comment type="caution">
    <text evidence="7">The sequence shown here is derived from an EMBL/GenBank/DDBJ whole genome shotgun (WGS) entry which is preliminary data.</text>
</comment>
<evidence type="ECO:0000256" key="3">
    <source>
        <dbReference type="ARBA" id="ARBA00023172"/>
    </source>
</evidence>
<dbReference type="EMBL" id="BAAALD010000055">
    <property type="protein sequence ID" value="GAA1101742.1"/>
    <property type="molecule type" value="Genomic_DNA"/>
</dbReference>
<keyword evidence="8" id="KW-1185">Reference proteome</keyword>
<dbReference type="Gene3D" id="1.10.150.130">
    <property type="match status" value="1"/>
</dbReference>
<dbReference type="PANTHER" id="PTHR30349">
    <property type="entry name" value="PHAGE INTEGRASE-RELATED"/>
    <property type="match status" value="1"/>
</dbReference>
<dbReference type="InterPro" id="IPR011010">
    <property type="entry name" value="DNA_brk_join_enz"/>
</dbReference>
<dbReference type="SUPFAM" id="SSF56349">
    <property type="entry name" value="DNA breaking-rejoining enzymes"/>
    <property type="match status" value="1"/>
</dbReference>
<reference evidence="7 8" key="1">
    <citation type="journal article" date="2019" name="Int. J. Syst. Evol. Microbiol.">
        <title>The Global Catalogue of Microorganisms (GCM) 10K type strain sequencing project: providing services to taxonomists for standard genome sequencing and annotation.</title>
        <authorList>
            <consortium name="The Broad Institute Genomics Platform"/>
            <consortium name="The Broad Institute Genome Sequencing Center for Infectious Disease"/>
            <person name="Wu L."/>
            <person name="Ma J."/>
        </authorList>
    </citation>
    <scope>NUCLEOTIDE SEQUENCE [LARGE SCALE GENOMIC DNA]</scope>
    <source>
        <strain evidence="7 8">JCM 13002</strain>
    </source>
</reference>
<keyword evidence="1" id="KW-0229">DNA integration</keyword>
<dbReference type="Pfam" id="PF14659">
    <property type="entry name" value="Phage_int_SAM_3"/>
    <property type="match status" value="1"/>
</dbReference>
<organism evidence="7 8">
    <name type="scientific">Kitasatospora arboriphila</name>
    <dbReference type="NCBI Taxonomy" id="258052"/>
    <lineage>
        <taxon>Bacteria</taxon>
        <taxon>Bacillati</taxon>
        <taxon>Actinomycetota</taxon>
        <taxon>Actinomycetes</taxon>
        <taxon>Kitasatosporales</taxon>
        <taxon>Streptomycetaceae</taxon>
        <taxon>Kitasatospora</taxon>
    </lineage>
</organism>
<keyword evidence="2 4" id="KW-0238">DNA-binding</keyword>
<protein>
    <submittedName>
        <fullName evidence="7">Site-specific integrase</fullName>
    </submittedName>
</protein>
<dbReference type="CDD" id="cd01189">
    <property type="entry name" value="INT_ICEBs1_C_like"/>
    <property type="match status" value="1"/>
</dbReference>
<dbReference type="InterPro" id="IPR044068">
    <property type="entry name" value="CB"/>
</dbReference>
<dbReference type="InterPro" id="IPR013762">
    <property type="entry name" value="Integrase-like_cat_sf"/>
</dbReference>
<feature type="domain" description="Tyr recombinase" evidence="5">
    <location>
        <begin position="205"/>
        <end position="404"/>
    </location>
</feature>
<evidence type="ECO:0000256" key="2">
    <source>
        <dbReference type="ARBA" id="ARBA00023125"/>
    </source>
</evidence>
<dbReference type="PANTHER" id="PTHR30349:SF91">
    <property type="entry name" value="INTA PROTEIN"/>
    <property type="match status" value="1"/>
</dbReference>
<evidence type="ECO:0000259" key="6">
    <source>
        <dbReference type="PROSITE" id="PS51900"/>
    </source>
</evidence>
<evidence type="ECO:0000259" key="5">
    <source>
        <dbReference type="PROSITE" id="PS51898"/>
    </source>
</evidence>
<dbReference type="PROSITE" id="PS51898">
    <property type="entry name" value="TYR_RECOMBINASE"/>
    <property type="match status" value="1"/>
</dbReference>
<evidence type="ECO:0000313" key="8">
    <source>
        <dbReference type="Proteomes" id="UP001499987"/>
    </source>
</evidence>
<keyword evidence="3" id="KW-0233">DNA recombination</keyword>
<feature type="domain" description="Core-binding (CB)" evidence="6">
    <location>
        <begin position="67"/>
        <end position="184"/>
    </location>
</feature>
<evidence type="ECO:0000256" key="4">
    <source>
        <dbReference type="PROSITE-ProRule" id="PRU01248"/>
    </source>
</evidence>
<dbReference type="RefSeq" id="WP_344625962.1">
    <property type="nucleotide sequence ID" value="NZ_BAAALD010000055.1"/>
</dbReference>
<evidence type="ECO:0000256" key="1">
    <source>
        <dbReference type="ARBA" id="ARBA00022908"/>
    </source>
</evidence>
<proteinExistence type="predicted"/>
<dbReference type="InterPro" id="IPR004107">
    <property type="entry name" value="Integrase_SAM-like_N"/>
</dbReference>
<sequence>MSGKRSNGEGSIYPRKQGGFAAYVWVTKPDGTRDRKYVYGKTRAEVHEKWLKLHSAAKAGPVATSAPTLGGYLDYWLREVVNPNLKPKTAETYEMHVRLYIAPGLGSKRLDKLTVRDVREWTNKLLEGCQCCIQGKDAARPVNHRDPKRRRRCCAIGRCCDQRLSQRTVRDARNTLRSALTNAMAEELITKNLAALVKLRAPRRVPRRPWSVEEAKTFLESARRDGDPLYPAYVLILVLGLRRGEVLGLGWDSVDLDTELLTVEAQLQRIRRQLVHDETKTDASTAVLPLPDICTAALRLRRQVQASAKQAAGVLWSELGFVFTTRTGSPVEPRNFNRSFKRRCELAGVRVIRLHDTRHTCGSLLAALDVHPRIAMQILRHSKIAVTMEIYTHVPSEATRRALKKLGQHITAEAPEQPE</sequence>